<feature type="domain" description="Gingipain" evidence="3">
    <location>
        <begin position="396"/>
        <end position="758"/>
    </location>
</feature>
<gene>
    <name evidence="4" type="ORF">DYBT9623_02700</name>
</gene>
<dbReference type="Gene3D" id="3.40.50.1460">
    <property type="match status" value="1"/>
</dbReference>
<dbReference type="InterPro" id="IPR029030">
    <property type="entry name" value="Caspase-like_dom_sf"/>
</dbReference>
<organism evidence="4 5">
    <name type="scientific">Dyadobacter linearis</name>
    <dbReference type="NCBI Taxonomy" id="2823330"/>
    <lineage>
        <taxon>Bacteria</taxon>
        <taxon>Pseudomonadati</taxon>
        <taxon>Bacteroidota</taxon>
        <taxon>Cytophagia</taxon>
        <taxon>Cytophagales</taxon>
        <taxon>Spirosomataceae</taxon>
        <taxon>Dyadobacter</taxon>
    </lineage>
</organism>
<proteinExistence type="predicted"/>
<reference evidence="4 5" key="1">
    <citation type="submission" date="2021-04" db="EMBL/GenBank/DDBJ databases">
        <authorList>
            <person name="Rodrigo-Torres L."/>
            <person name="Arahal R. D."/>
            <person name="Lucena T."/>
        </authorList>
    </citation>
    <scope>NUCLEOTIDE SEQUENCE [LARGE SCALE GENOMIC DNA]</scope>
    <source>
        <strain evidence="4 5">CECT 9623</strain>
    </source>
</reference>
<dbReference type="CDD" id="cd02258">
    <property type="entry name" value="Peptidase_C25_N"/>
    <property type="match status" value="1"/>
</dbReference>
<evidence type="ECO:0000313" key="4">
    <source>
        <dbReference type="EMBL" id="CAG5069960.1"/>
    </source>
</evidence>
<dbReference type="Gene3D" id="2.60.40.10">
    <property type="entry name" value="Immunoglobulins"/>
    <property type="match status" value="1"/>
</dbReference>
<comment type="caution">
    <text evidence="4">The sequence shown here is derived from an EMBL/GenBank/DDBJ whole genome shotgun (WGS) entry which is preliminary data.</text>
</comment>
<evidence type="ECO:0000256" key="2">
    <source>
        <dbReference type="SAM" id="SignalP"/>
    </source>
</evidence>
<evidence type="ECO:0000313" key="5">
    <source>
        <dbReference type="Proteomes" id="UP000679725"/>
    </source>
</evidence>
<accession>A0ABN7R7C3</accession>
<dbReference type="SUPFAM" id="SSF52129">
    <property type="entry name" value="Caspase-like"/>
    <property type="match status" value="1"/>
</dbReference>
<keyword evidence="1 2" id="KW-0732">Signal</keyword>
<evidence type="ECO:0000259" key="3">
    <source>
        <dbReference type="Pfam" id="PF01364"/>
    </source>
</evidence>
<dbReference type="Proteomes" id="UP000679725">
    <property type="component" value="Unassembled WGS sequence"/>
</dbReference>
<name>A0ABN7R7C3_9BACT</name>
<dbReference type="Gene3D" id="3.40.50.10390">
    <property type="entry name" value="Gingipain r, domain 1"/>
    <property type="match status" value="1"/>
</dbReference>
<dbReference type="InterPro" id="IPR013783">
    <property type="entry name" value="Ig-like_fold"/>
</dbReference>
<protein>
    <recommendedName>
        <fullName evidence="3">Gingipain domain-containing protein</fullName>
    </recommendedName>
</protein>
<evidence type="ECO:0000256" key="1">
    <source>
        <dbReference type="ARBA" id="ARBA00022729"/>
    </source>
</evidence>
<dbReference type="InterPro" id="IPR026444">
    <property type="entry name" value="Secre_tail"/>
</dbReference>
<sequence length="1107" mass="121964">MHTTLKNFTFSILFCLLTSVPVVAQWGAPYANSWISYGKPYVKIAISQRGIHKVPLTSLPASFPKNQPAQFQIWHRGKQVSIISADNNEITFFGVPNDGSSDSLLYRPMSSRLNPYYSFYSDESAYFLTVGDAAGARAEKISKAPDAAISPLAAHNAILLNVFKNEYSYSTESPIRAPLYNSFFEQGASHTSKPILRGTQGTYPFELTNKTKSSAQKVAVKMLMQGRSNNSRAIEIYIGKDAQSLRLVKTVNSSGFGASEAAFDIEATDLDANNKGVLAVKSPSTETLERFSLAYYRLIYPSAFVWKSPATSFSLPGIAGQFGRIAISGAPDNATVLDITDLDKVKVITGDPENLMVPGNSSKTSELFVTSETFTVPAAKITPVEFKSIDIKTINYFIVSSANLKDGAEQYAAYRSSSAGGKYSTSVIYIQDIYNQFNYGEPSPVAIRRFVDFALSTTDKNKYLLLLGKSNTHNERMKRELPDEVPTVGFPGSDFLLVEGLGGAKQDVAPISVGRISAMSNQNVLDYLEKVKDYEANESGDFGWRKTVLHLNGGKSTSEVSQLKSQLNSLTPFVTDGFVGGNVKAFAKQQGVPGVEAVNITPEVNEGAGLITYFGHGSITVTDLDMGYITDVGRGYNNTHKYPMMYFNGCGVGNIFSARFNTSPTAGDRYPLSLDWLLAPKKGAVAIIANSFESFVSPSAKYLETLYRTMFTDPASINMSIGKVMQSVAEKVIASDAGAYTISNVHQSLLQGDPALKLVTVAQPDYSLDPDESLMLYSLSADKKIGASDSVKLSIAMHNQGRYIQSEKVLVKIISYTKAGERSIERTIPAFPLQDTLTVTLPRDRNIQRIEVRIDPLNTIAELEETNNIAELVVDWDVADNENRYPLTKVKDLIAPILEVQFNYATLKNGATVSPNPVLTFTLEDNRLISPDTSFIDIFVKSCWDDNCEYRPIKYTAGEFRMDTLSSRAFMITLLKTDLPEGEYELLVNVSDMAGNVSVQPYGIRFKVENPADSRMSVVVSPNPATTYINLQAKLDNFEDVKSLKYTIYDLNGRIVAEELKENKGTNIQNWYWQPKAGHAGLFIYKVTKTNDENQVEEVRGKFVILR</sequence>
<keyword evidence="5" id="KW-1185">Reference proteome</keyword>
<feature type="signal peptide" evidence="2">
    <location>
        <begin position="1"/>
        <end position="24"/>
    </location>
</feature>
<dbReference type="EMBL" id="CAJRAU010000003">
    <property type="protein sequence ID" value="CAG5069960.1"/>
    <property type="molecule type" value="Genomic_DNA"/>
</dbReference>
<feature type="chain" id="PRO_5046099728" description="Gingipain domain-containing protein" evidence="2">
    <location>
        <begin position="25"/>
        <end position="1107"/>
    </location>
</feature>
<dbReference type="RefSeq" id="WP_215234037.1">
    <property type="nucleotide sequence ID" value="NZ_CAJRAU010000003.1"/>
</dbReference>
<dbReference type="InterPro" id="IPR029031">
    <property type="entry name" value="Gingipain_N_sf"/>
</dbReference>
<dbReference type="NCBIfam" id="TIGR04183">
    <property type="entry name" value="Por_Secre_tail"/>
    <property type="match status" value="1"/>
</dbReference>
<dbReference type="Pfam" id="PF01364">
    <property type="entry name" value="Peptidase_C25"/>
    <property type="match status" value="1"/>
</dbReference>
<dbReference type="InterPro" id="IPR001769">
    <property type="entry name" value="Gingipain"/>
</dbReference>